<sequence>MKQNNIMQAKFGTEYAYRYPVYFAMFENKSRKLRYSCIPNAGTTDKLRISMLRYAGEASARFTETENVAEPAQISSEDEDYDPEADEVESWDDHVDNLYAEEEAVRHNKPNKSKDTDYWSVAEKKQQRRIGREEMFIMTHKKRDDSYMNDDVRVVGKAIANIESQDGSSKEISLTDWLVQVLVKEHSGRV</sequence>
<proteinExistence type="predicted"/>
<keyword evidence="3" id="KW-1185">Reference proteome</keyword>
<protein>
    <submittedName>
        <fullName evidence="2">Uncharacterized protein</fullName>
    </submittedName>
</protein>
<name>A0A445AZL6_ARAHY</name>
<comment type="caution">
    <text evidence="2">The sequence shown here is derived from an EMBL/GenBank/DDBJ whole genome shotgun (WGS) entry which is preliminary data.</text>
</comment>
<dbReference type="EMBL" id="SDMP01000011">
    <property type="protein sequence ID" value="RYR31883.1"/>
    <property type="molecule type" value="Genomic_DNA"/>
</dbReference>
<evidence type="ECO:0000313" key="3">
    <source>
        <dbReference type="Proteomes" id="UP000289738"/>
    </source>
</evidence>
<evidence type="ECO:0000313" key="2">
    <source>
        <dbReference type="EMBL" id="RYR31883.1"/>
    </source>
</evidence>
<gene>
    <name evidence="2" type="ORF">Ahy_B01g056821</name>
</gene>
<dbReference type="AlphaFoldDB" id="A0A445AZL6"/>
<evidence type="ECO:0000256" key="1">
    <source>
        <dbReference type="SAM" id="MobiDB-lite"/>
    </source>
</evidence>
<reference evidence="2 3" key="1">
    <citation type="submission" date="2019-01" db="EMBL/GenBank/DDBJ databases">
        <title>Sequencing of cultivated peanut Arachis hypogaea provides insights into genome evolution and oil improvement.</title>
        <authorList>
            <person name="Chen X."/>
        </authorList>
    </citation>
    <scope>NUCLEOTIDE SEQUENCE [LARGE SCALE GENOMIC DNA]</scope>
    <source>
        <strain evidence="3">cv. Fuhuasheng</strain>
        <tissue evidence="2">Leaves</tissue>
    </source>
</reference>
<dbReference type="Proteomes" id="UP000289738">
    <property type="component" value="Chromosome B01"/>
</dbReference>
<accession>A0A445AZL6</accession>
<organism evidence="2 3">
    <name type="scientific">Arachis hypogaea</name>
    <name type="common">Peanut</name>
    <dbReference type="NCBI Taxonomy" id="3818"/>
    <lineage>
        <taxon>Eukaryota</taxon>
        <taxon>Viridiplantae</taxon>
        <taxon>Streptophyta</taxon>
        <taxon>Embryophyta</taxon>
        <taxon>Tracheophyta</taxon>
        <taxon>Spermatophyta</taxon>
        <taxon>Magnoliopsida</taxon>
        <taxon>eudicotyledons</taxon>
        <taxon>Gunneridae</taxon>
        <taxon>Pentapetalae</taxon>
        <taxon>rosids</taxon>
        <taxon>fabids</taxon>
        <taxon>Fabales</taxon>
        <taxon>Fabaceae</taxon>
        <taxon>Papilionoideae</taxon>
        <taxon>50 kb inversion clade</taxon>
        <taxon>dalbergioids sensu lato</taxon>
        <taxon>Dalbergieae</taxon>
        <taxon>Pterocarpus clade</taxon>
        <taxon>Arachis</taxon>
    </lineage>
</organism>
<feature type="region of interest" description="Disordered" evidence="1">
    <location>
        <begin position="63"/>
        <end position="82"/>
    </location>
</feature>